<dbReference type="SUPFAM" id="SSF54909">
    <property type="entry name" value="Dimeric alpha+beta barrel"/>
    <property type="match status" value="1"/>
</dbReference>
<dbReference type="RefSeq" id="WP_275682739.1">
    <property type="nucleotide sequence ID" value="NZ_JAJLJH010000003.1"/>
</dbReference>
<organism evidence="2 3">
    <name type="scientific">Scleromatobacter humisilvae</name>
    <dbReference type="NCBI Taxonomy" id="2897159"/>
    <lineage>
        <taxon>Bacteria</taxon>
        <taxon>Pseudomonadati</taxon>
        <taxon>Pseudomonadota</taxon>
        <taxon>Betaproteobacteria</taxon>
        <taxon>Burkholderiales</taxon>
        <taxon>Sphaerotilaceae</taxon>
        <taxon>Scleromatobacter</taxon>
    </lineage>
</organism>
<dbReference type="AlphaFoldDB" id="A0A9X1YJ69"/>
<dbReference type="Gene3D" id="3.30.70.100">
    <property type="match status" value="1"/>
</dbReference>
<sequence>MTLTCFIRYEIDPFKRDLFRRYCEEWGRIIPRCGGHLIGYFLPSEGTNYEAWGLISFDSLAAYEAYRRRLRADAEGRANFEFAQRERFIVREERTFTEVVDGAYLRPSEYSDANVA</sequence>
<keyword evidence="3" id="KW-1185">Reference proteome</keyword>
<feature type="domain" description="NIPSNAP" evidence="1">
    <location>
        <begin position="6"/>
        <end position="98"/>
    </location>
</feature>
<dbReference type="Proteomes" id="UP001139353">
    <property type="component" value="Unassembled WGS sequence"/>
</dbReference>
<accession>A0A9X1YJ69</accession>
<proteinExistence type="predicted"/>
<dbReference type="EMBL" id="JAJLJH010000003">
    <property type="protein sequence ID" value="MCK9686697.1"/>
    <property type="molecule type" value="Genomic_DNA"/>
</dbReference>
<reference evidence="2" key="1">
    <citation type="submission" date="2021-11" db="EMBL/GenBank/DDBJ databases">
        <title>BS-T2-15 a new species belonging to the Comamonadaceae family isolated from the soil of a French oak forest.</title>
        <authorList>
            <person name="Mieszkin S."/>
            <person name="Alain K."/>
        </authorList>
    </citation>
    <scope>NUCLEOTIDE SEQUENCE</scope>
    <source>
        <strain evidence="2">BS-T2-15</strain>
    </source>
</reference>
<gene>
    <name evidence="2" type="ORF">LPC04_13365</name>
</gene>
<evidence type="ECO:0000259" key="1">
    <source>
        <dbReference type="Pfam" id="PF07978"/>
    </source>
</evidence>
<evidence type="ECO:0000313" key="3">
    <source>
        <dbReference type="Proteomes" id="UP001139353"/>
    </source>
</evidence>
<dbReference type="Pfam" id="PF07978">
    <property type="entry name" value="NIPSNAP"/>
    <property type="match status" value="1"/>
</dbReference>
<name>A0A9X1YJ69_9BURK</name>
<dbReference type="InterPro" id="IPR012577">
    <property type="entry name" value="NIPSNAP"/>
</dbReference>
<comment type="caution">
    <text evidence="2">The sequence shown here is derived from an EMBL/GenBank/DDBJ whole genome shotgun (WGS) entry which is preliminary data.</text>
</comment>
<protein>
    <submittedName>
        <fullName evidence="2">NIPSNAP family protein</fullName>
    </submittedName>
</protein>
<dbReference type="InterPro" id="IPR011008">
    <property type="entry name" value="Dimeric_a/b-barrel"/>
</dbReference>
<evidence type="ECO:0000313" key="2">
    <source>
        <dbReference type="EMBL" id="MCK9686697.1"/>
    </source>
</evidence>